<evidence type="ECO:0000256" key="1">
    <source>
        <dbReference type="SAM" id="Phobius"/>
    </source>
</evidence>
<keyword evidence="1" id="KW-1133">Transmembrane helix</keyword>
<dbReference type="Proteomes" id="UP000887116">
    <property type="component" value="Unassembled WGS sequence"/>
</dbReference>
<name>A0A8X6EYL4_TRICU</name>
<dbReference type="EMBL" id="BMAO01029912">
    <property type="protein sequence ID" value="GFQ64409.1"/>
    <property type="molecule type" value="Genomic_DNA"/>
</dbReference>
<reference evidence="2" key="1">
    <citation type="submission" date="2020-07" db="EMBL/GenBank/DDBJ databases">
        <title>Multicomponent nature underlies the extraordinary mechanical properties of spider dragline silk.</title>
        <authorList>
            <person name="Kono N."/>
            <person name="Nakamura H."/>
            <person name="Mori M."/>
            <person name="Yoshida Y."/>
            <person name="Ohtoshi R."/>
            <person name="Malay A.D."/>
            <person name="Moran D.A.P."/>
            <person name="Tomita M."/>
            <person name="Numata K."/>
            <person name="Arakawa K."/>
        </authorList>
    </citation>
    <scope>NUCLEOTIDE SEQUENCE</scope>
</reference>
<protein>
    <submittedName>
        <fullName evidence="2">Uncharacterized protein</fullName>
    </submittedName>
</protein>
<keyword evidence="1" id="KW-0812">Transmembrane</keyword>
<accession>A0A8X6EYL4</accession>
<evidence type="ECO:0000313" key="2">
    <source>
        <dbReference type="EMBL" id="GFQ64409.1"/>
    </source>
</evidence>
<feature type="transmembrane region" description="Helical" evidence="1">
    <location>
        <begin position="20"/>
        <end position="41"/>
    </location>
</feature>
<gene>
    <name evidence="2" type="ORF">TNCT_434781</name>
</gene>
<keyword evidence="3" id="KW-1185">Reference proteome</keyword>
<organism evidence="2 3">
    <name type="scientific">Trichonephila clavata</name>
    <name type="common">Joro spider</name>
    <name type="synonym">Nephila clavata</name>
    <dbReference type="NCBI Taxonomy" id="2740835"/>
    <lineage>
        <taxon>Eukaryota</taxon>
        <taxon>Metazoa</taxon>
        <taxon>Ecdysozoa</taxon>
        <taxon>Arthropoda</taxon>
        <taxon>Chelicerata</taxon>
        <taxon>Arachnida</taxon>
        <taxon>Araneae</taxon>
        <taxon>Araneomorphae</taxon>
        <taxon>Entelegynae</taxon>
        <taxon>Araneoidea</taxon>
        <taxon>Nephilidae</taxon>
        <taxon>Trichonephila</taxon>
    </lineage>
</organism>
<evidence type="ECO:0000313" key="3">
    <source>
        <dbReference type="Proteomes" id="UP000887116"/>
    </source>
</evidence>
<dbReference type="AlphaFoldDB" id="A0A8X6EYL4"/>
<proteinExistence type="predicted"/>
<dbReference type="OrthoDB" id="6729334at2759"/>
<keyword evidence="1" id="KW-0472">Membrane</keyword>
<sequence length="79" mass="9519">MEMEEDPEEWKKFYNKTREYVVFLLLFLTLYFISYCLILVFKKKNNCLYSGGDYHHLIRAVQYSDNTCDLATTLWSDSI</sequence>
<comment type="caution">
    <text evidence="2">The sequence shown here is derived from an EMBL/GenBank/DDBJ whole genome shotgun (WGS) entry which is preliminary data.</text>
</comment>